<gene>
    <name evidence="3" type="ORF">ACEWY4_022737</name>
</gene>
<protein>
    <recommendedName>
        <fullName evidence="2">Fibronectin type-III domain-containing protein</fullName>
    </recommendedName>
</protein>
<dbReference type="SMART" id="SM00060">
    <property type="entry name" value="FN3"/>
    <property type="match status" value="3"/>
</dbReference>
<dbReference type="Pfam" id="PF00041">
    <property type="entry name" value="fn3"/>
    <property type="match status" value="2"/>
</dbReference>
<organism evidence="3 4">
    <name type="scientific">Coilia grayii</name>
    <name type="common">Gray's grenadier anchovy</name>
    <dbReference type="NCBI Taxonomy" id="363190"/>
    <lineage>
        <taxon>Eukaryota</taxon>
        <taxon>Metazoa</taxon>
        <taxon>Chordata</taxon>
        <taxon>Craniata</taxon>
        <taxon>Vertebrata</taxon>
        <taxon>Euteleostomi</taxon>
        <taxon>Actinopterygii</taxon>
        <taxon>Neopterygii</taxon>
        <taxon>Teleostei</taxon>
        <taxon>Clupei</taxon>
        <taxon>Clupeiformes</taxon>
        <taxon>Clupeoidei</taxon>
        <taxon>Engraulidae</taxon>
        <taxon>Coilinae</taxon>
        <taxon>Coilia</taxon>
    </lineage>
</organism>
<evidence type="ECO:0000256" key="1">
    <source>
        <dbReference type="ARBA" id="ARBA00022737"/>
    </source>
</evidence>
<dbReference type="PANTHER" id="PTHR46708">
    <property type="entry name" value="TENASCIN"/>
    <property type="match status" value="1"/>
</dbReference>
<name>A0ABD1J105_9TELE</name>
<dbReference type="InterPro" id="IPR055383">
    <property type="entry name" value="FN3-1_GpJ"/>
</dbReference>
<evidence type="ECO:0000313" key="4">
    <source>
        <dbReference type="Proteomes" id="UP001591681"/>
    </source>
</evidence>
<dbReference type="Gene3D" id="2.60.40.10">
    <property type="entry name" value="Immunoglobulins"/>
    <property type="match status" value="3"/>
</dbReference>
<keyword evidence="1" id="KW-0677">Repeat</keyword>
<keyword evidence="4" id="KW-1185">Reference proteome</keyword>
<feature type="domain" description="Fibronectin type-III" evidence="2">
    <location>
        <begin position="19"/>
        <end position="108"/>
    </location>
</feature>
<dbReference type="InterPro" id="IPR050991">
    <property type="entry name" value="ECM_Regulatory_Proteins"/>
</dbReference>
<dbReference type="InterPro" id="IPR036116">
    <property type="entry name" value="FN3_sf"/>
</dbReference>
<dbReference type="PANTHER" id="PTHR46708:SF2">
    <property type="entry name" value="FIBRONECTIN TYPE-III DOMAIN-CONTAINING PROTEIN"/>
    <property type="match status" value="1"/>
</dbReference>
<sequence length="293" mass="32388">MIISHYITYIYSSLPVVPRPGPIKFTSVKPDSVCLCWGPPKGLTGPHTFRVSWTGKGRQEKLEVQDLKLQVQELTPGEEYTFTVATLSGEGRQSPCVSATVFTVVPPPEDLTVDVEMDAKSASVAWTNPAGVDKVAYSLNLYAGKTYRSTTKVPSNQHRFSELNIGGEYSIKMFTVLKGRQSKPASITFRMCALAPKGLSVDELDAESADRWRATLRWSLQQGMEQIPHRFLISYCSEGTEPQTISTESCSTTLTGLQPDTLYTVNICTEQTGEKTKTASITFHTSQLHCFIM</sequence>
<dbReference type="CDD" id="cd00063">
    <property type="entry name" value="FN3"/>
    <property type="match status" value="2"/>
</dbReference>
<reference evidence="3 4" key="1">
    <citation type="submission" date="2024-09" db="EMBL/GenBank/DDBJ databases">
        <title>A chromosome-level genome assembly of Gray's grenadier anchovy, Coilia grayii.</title>
        <authorList>
            <person name="Fu Z."/>
        </authorList>
    </citation>
    <scope>NUCLEOTIDE SEQUENCE [LARGE SCALE GENOMIC DNA]</scope>
    <source>
        <strain evidence="3">G4</strain>
        <tissue evidence="3">Muscle</tissue>
    </source>
</reference>
<dbReference type="AlphaFoldDB" id="A0ABD1J105"/>
<proteinExistence type="predicted"/>
<dbReference type="EMBL" id="JBHFQA010000020">
    <property type="protein sequence ID" value="KAL2080884.1"/>
    <property type="molecule type" value="Genomic_DNA"/>
</dbReference>
<dbReference type="Pfam" id="PF24421">
    <property type="entry name" value="Ig_J"/>
    <property type="match status" value="1"/>
</dbReference>
<dbReference type="InterPro" id="IPR013783">
    <property type="entry name" value="Ig-like_fold"/>
</dbReference>
<accession>A0ABD1J105</accession>
<dbReference type="Proteomes" id="UP001591681">
    <property type="component" value="Unassembled WGS sequence"/>
</dbReference>
<feature type="domain" description="Fibronectin type-III" evidence="2">
    <location>
        <begin position="195"/>
        <end position="288"/>
    </location>
</feature>
<dbReference type="PROSITE" id="PS50853">
    <property type="entry name" value="FN3"/>
    <property type="match status" value="2"/>
</dbReference>
<dbReference type="SUPFAM" id="SSF49265">
    <property type="entry name" value="Fibronectin type III"/>
    <property type="match status" value="2"/>
</dbReference>
<comment type="caution">
    <text evidence="3">The sequence shown here is derived from an EMBL/GenBank/DDBJ whole genome shotgun (WGS) entry which is preliminary data.</text>
</comment>
<evidence type="ECO:0000259" key="2">
    <source>
        <dbReference type="PROSITE" id="PS50853"/>
    </source>
</evidence>
<dbReference type="InterPro" id="IPR003961">
    <property type="entry name" value="FN3_dom"/>
</dbReference>
<evidence type="ECO:0000313" key="3">
    <source>
        <dbReference type="EMBL" id="KAL2080884.1"/>
    </source>
</evidence>